<dbReference type="RefSeq" id="WP_011435992.1">
    <property type="nucleotide sequence ID" value="NC_007777.1"/>
</dbReference>
<protein>
    <submittedName>
        <fullName evidence="1">Uncharacterized protein</fullName>
    </submittedName>
</protein>
<evidence type="ECO:0000313" key="2">
    <source>
        <dbReference type="Proteomes" id="UP000001937"/>
    </source>
</evidence>
<name>Q2JCR3_FRACC</name>
<dbReference type="AlphaFoldDB" id="Q2JCR3"/>
<organism evidence="1 2">
    <name type="scientific">Frankia casuarinae (strain DSM 45818 / CECT 9043 / HFP020203 / CcI3)</name>
    <dbReference type="NCBI Taxonomy" id="106370"/>
    <lineage>
        <taxon>Bacteria</taxon>
        <taxon>Bacillati</taxon>
        <taxon>Actinomycetota</taxon>
        <taxon>Actinomycetes</taxon>
        <taxon>Frankiales</taxon>
        <taxon>Frankiaceae</taxon>
        <taxon>Frankia</taxon>
    </lineage>
</organism>
<dbReference type="HOGENOM" id="CLU_2665767_0_0_11"/>
<dbReference type="Proteomes" id="UP000001937">
    <property type="component" value="Chromosome"/>
</dbReference>
<proteinExistence type="predicted"/>
<accession>Q2JCR3</accession>
<dbReference type="EMBL" id="CP000249">
    <property type="protein sequence ID" value="ABD10929.1"/>
    <property type="molecule type" value="Genomic_DNA"/>
</dbReference>
<dbReference type="STRING" id="106370.Francci3_1553"/>
<reference evidence="1 2" key="1">
    <citation type="journal article" date="2007" name="Genome Res.">
        <title>Genome characteristics of facultatively symbiotic Frankia sp. strains reflect host range and host plant biogeography.</title>
        <authorList>
            <person name="Normand P."/>
            <person name="Lapierre P."/>
            <person name="Tisa L.S."/>
            <person name="Gogarten J.P."/>
            <person name="Alloisio N."/>
            <person name="Bagnarol E."/>
            <person name="Bassi C.A."/>
            <person name="Berry A.M."/>
            <person name="Bickhart D.M."/>
            <person name="Choisne N."/>
            <person name="Couloux A."/>
            <person name="Cournoyer B."/>
            <person name="Cruveiller S."/>
            <person name="Daubin V."/>
            <person name="Demange N."/>
            <person name="Francino M.P."/>
            <person name="Goltsman E."/>
            <person name="Huang Y."/>
            <person name="Kopp O.R."/>
            <person name="Labarre L."/>
            <person name="Lapidus A."/>
            <person name="Lavire C."/>
            <person name="Marechal J."/>
            <person name="Martinez M."/>
            <person name="Mastronunzio J.E."/>
            <person name="Mullin B.C."/>
            <person name="Niemann J."/>
            <person name="Pujic P."/>
            <person name="Rawnsley T."/>
            <person name="Rouy Z."/>
            <person name="Schenowitz C."/>
            <person name="Sellstedt A."/>
            <person name="Tavares F."/>
            <person name="Tomkins J.P."/>
            <person name="Vallenet D."/>
            <person name="Valverde C."/>
            <person name="Wall L.G."/>
            <person name="Wang Y."/>
            <person name="Medigue C."/>
            <person name="Benson D.R."/>
        </authorList>
    </citation>
    <scope>NUCLEOTIDE SEQUENCE [LARGE SCALE GENOMIC DNA]</scope>
    <source>
        <strain evidence="2">DSM 45818 / CECT 9043 / CcI3</strain>
    </source>
</reference>
<keyword evidence="2" id="KW-1185">Reference proteome</keyword>
<dbReference type="KEGG" id="fra:Francci3_1553"/>
<sequence>MLLAEELLLLALAGPARLLEVVAPERASRGHAKERIRTATDLTPVAPIVKKVIAEAEAVVIAAATSVSLGVAASS</sequence>
<accession>A0A1X1Q218</accession>
<gene>
    <name evidence="1" type="ordered locus">Francci3_1553</name>
</gene>
<evidence type="ECO:0000313" key="1">
    <source>
        <dbReference type="EMBL" id="ABD10929.1"/>
    </source>
</evidence>